<dbReference type="EMBL" id="BARU01010766">
    <property type="protein sequence ID" value="GAH37008.1"/>
    <property type="molecule type" value="Genomic_DNA"/>
</dbReference>
<sequence length="102" mass="11925">RYFFGGRTYKGRHRLNIVIMTRTEEGNIITERPWQLLKTIPRIGDVVNLEKNDRVRKFKVKGHIINARDNFLEAVFLEVQELGLIIPFTFLNKHSQNTGGTE</sequence>
<accession>X1GVJ4</accession>
<dbReference type="AlphaFoldDB" id="X1GVJ4"/>
<protein>
    <submittedName>
        <fullName evidence="1">Uncharacterized protein</fullName>
    </submittedName>
</protein>
<evidence type="ECO:0000313" key="1">
    <source>
        <dbReference type="EMBL" id="GAH37008.1"/>
    </source>
</evidence>
<reference evidence="1" key="1">
    <citation type="journal article" date="2014" name="Front. Microbiol.">
        <title>High frequency of phylogenetically diverse reductive dehalogenase-homologous genes in deep subseafloor sedimentary metagenomes.</title>
        <authorList>
            <person name="Kawai M."/>
            <person name="Futagami T."/>
            <person name="Toyoda A."/>
            <person name="Takaki Y."/>
            <person name="Nishi S."/>
            <person name="Hori S."/>
            <person name="Arai W."/>
            <person name="Tsubouchi T."/>
            <person name="Morono Y."/>
            <person name="Uchiyama I."/>
            <person name="Ito T."/>
            <person name="Fujiyama A."/>
            <person name="Inagaki F."/>
            <person name="Takami H."/>
        </authorList>
    </citation>
    <scope>NUCLEOTIDE SEQUENCE</scope>
    <source>
        <strain evidence="1">Expedition CK06-06</strain>
    </source>
</reference>
<name>X1GVJ4_9ZZZZ</name>
<organism evidence="1">
    <name type="scientific">marine sediment metagenome</name>
    <dbReference type="NCBI Taxonomy" id="412755"/>
    <lineage>
        <taxon>unclassified sequences</taxon>
        <taxon>metagenomes</taxon>
        <taxon>ecological metagenomes</taxon>
    </lineage>
</organism>
<comment type="caution">
    <text evidence="1">The sequence shown here is derived from an EMBL/GenBank/DDBJ whole genome shotgun (WGS) entry which is preliminary data.</text>
</comment>
<gene>
    <name evidence="1" type="ORF">S03H2_20428</name>
</gene>
<feature type="non-terminal residue" evidence="1">
    <location>
        <position position="1"/>
    </location>
</feature>
<proteinExistence type="predicted"/>